<protein>
    <submittedName>
        <fullName evidence="1">Uncharacterized protein</fullName>
    </submittedName>
</protein>
<evidence type="ECO:0000313" key="1">
    <source>
        <dbReference type="EMBL" id="KAL3591273.1"/>
    </source>
</evidence>
<reference evidence="1 2" key="1">
    <citation type="journal article" date="2024" name="Plant Biotechnol. J.">
        <title>Genome and CRISPR/Cas9 system of a widespread forest tree (Populus alba) in the world.</title>
        <authorList>
            <person name="Liu Y.J."/>
            <person name="Jiang P.F."/>
            <person name="Han X.M."/>
            <person name="Li X.Y."/>
            <person name="Wang H.M."/>
            <person name="Wang Y.J."/>
            <person name="Wang X.X."/>
            <person name="Zeng Q.Y."/>
        </authorList>
    </citation>
    <scope>NUCLEOTIDE SEQUENCE [LARGE SCALE GENOMIC DNA]</scope>
    <source>
        <strain evidence="2">cv. PAL-ZL1</strain>
    </source>
</reference>
<name>A0ACC4C9M2_POPAL</name>
<accession>A0ACC4C9M2</accession>
<dbReference type="Proteomes" id="UP000309997">
    <property type="component" value="Unassembled WGS sequence"/>
</dbReference>
<dbReference type="EMBL" id="RCHU02000005">
    <property type="protein sequence ID" value="KAL3591273.1"/>
    <property type="molecule type" value="Genomic_DNA"/>
</dbReference>
<proteinExistence type="predicted"/>
<sequence length="526" mass="58346">MGDIEESVKQEKKVVFVTVGTTLFDALSEGKDGSLAVDYFTFSPSIADHLRSASLVISHAGSGSIFETLRLGMEEKSFSHFSSLLYVLMEPSTTDEPAMSHGNHINKHHNLQSQIHDHHHGIGTLSSTSILIIIVSSISVVVVLTIFLIIAMLRRFKYSKDGGNCRDFSSCNTSKFIAHTTIRFTPSPDVKGGCLYGSNMGHKPPGKYKGVQVFTYKELEIATNKFSESNVTGNEGHGVVYRGTLSDGTVAAIKMLHRAGKQGERAFRIEVDLLSRLHSPYLVELLGYCADRNHRLLVFEFMPNGTLQQHLHHKQYRPLDWGTRLRIALDCARALEFLHELTIPAVIHRDFKCSNILLDQNFRAKVSDFGSAKMGSERINARNSMCLLSTTGYLAPEYASTGKLTTKSDVYSYGVVLLQLLTGRKPVDTKQPSGEHVLVSWALPRLTNRDKVVEMVDPAMQDQYSKKDLIQVAAIAAVCVQLEADYRPLMTDVVQSLIPLVKNLSSVSSSCSSRFMNQMLCSPRPM</sequence>
<organism evidence="1 2">
    <name type="scientific">Populus alba</name>
    <name type="common">White poplar</name>
    <dbReference type="NCBI Taxonomy" id="43335"/>
    <lineage>
        <taxon>Eukaryota</taxon>
        <taxon>Viridiplantae</taxon>
        <taxon>Streptophyta</taxon>
        <taxon>Embryophyta</taxon>
        <taxon>Tracheophyta</taxon>
        <taxon>Spermatophyta</taxon>
        <taxon>Magnoliopsida</taxon>
        <taxon>eudicotyledons</taxon>
        <taxon>Gunneridae</taxon>
        <taxon>Pentapetalae</taxon>
        <taxon>rosids</taxon>
        <taxon>fabids</taxon>
        <taxon>Malpighiales</taxon>
        <taxon>Salicaceae</taxon>
        <taxon>Saliceae</taxon>
        <taxon>Populus</taxon>
    </lineage>
</organism>
<comment type="caution">
    <text evidence="1">The sequence shown here is derived from an EMBL/GenBank/DDBJ whole genome shotgun (WGS) entry which is preliminary data.</text>
</comment>
<keyword evidence="2" id="KW-1185">Reference proteome</keyword>
<gene>
    <name evidence="1" type="ORF">D5086_009913</name>
</gene>
<evidence type="ECO:0000313" key="2">
    <source>
        <dbReference type="Proteomes" id="UP000309997"/>
    </source>
</evidence>